<accession>C8RXE8</accession>
<feature type="domain" description="DUF883" evidence="2">
    <location>
        <begin position="58"/>
        <end position="80"/>
    </location>
</feature>
<dbReference type="STRING" id="371731.Rsw2DRAFT_0476"/>
<dbReference type="InterPro" id="IPR043605">
    <property type="entry name" value="DUF883_C"/>
</dbReference>
<protein>
    <recommendedName>
        <fullName evidence="2">DUF883 domain-containing protein</fullName>
    </recommendedName>
</protein>
<evidence type="ECO:0000313" key="4">
    <source>
        <dbReference type="Proteomes" id="UP000010121"/>
    </source>
</evidence>
<sequence length="84" mass="8593">MSIAKSEFTDDLREQVAALRADLAKLTTTASEGVTEGVGAARKQVEKAGHDAKISVVDAVVANPLGAIGIAAGLGFLVGVMTRR</sequence>
<dbReference type="EMBL" id="ACYY01000002">
    <property type="protein sequence ID" value="EEW26673.1"/>
    <property type="molecule type" value="Genomic_DNA"/>
</dbReference>
<name>C8RXE8_9RHOB</name>
<feature type="transmembrane region" description="Helical" evidence="1">
    <location>
        <begin position="61"/>
        <end position="81"/>
    </location>
</feature>
<dbReference type="Pfam" id="PF19029">
    <property type="entry name" value="DUF883_C"/>
    <property type="match status" value="1"/>
</dbReference>
<keyword evidence="1" id="KW-0472">Membrane</keyword>
<comment type="caution">
    <text evidence="3">The sequence shown here is derived from an EMBL/GenBank/DDBJ whole genome shotgun (WGS) entry which is preliminary data.</text>
</comment>
<evidence type="ECO:0000256" key="1">
    <source>
        <dbReference type="SAM" id="Phobius"/>
    </source>
</evidence>
<evidence type="ECO:0000313" key="3">
    <source>
        <dbReference type="EMBL" id="EEW26673.1"/>
    </source>
</evidence>
<evidence type="ECO:0000259" key="2">
    <source>
        <dbReference type="Pfam" id="PF19029"/>
    </source>
</evidence>
<keyword evidence="1" id="KW-1133">Transmembrane helix</keyword>
<dbReference type="Proteomes" id="UP000010121">
    <property type="component" value="Unassembled WGS sequence"/>
</dbReference>
<gene>
    <name evidence="3" type="ORF">Rsw2DRAFT_0476</name>
</gene>
<keyword evidence="4" id="KW-1185">Reference proteome</keyword>
<reference evidence="3 4" key="1">
    <citation type="submission" date="2009-08" db="EMBL/GenBank/DDBJ databases">
        <title>The draft genome of Rhodobacter sp. SW2.</title>
        <authorList>
            <consortium name="US DOE Joint Genome Institute (JGI-PGF)"/>
            <person name="Lucas S."/>
            <person name="Copeland A."/>
            <person name="Lapidus A."/>
            <person name="Glavina del Rio T."/>
            <person name="Tice H."/>
            <person name="Bruce D."/>
            <person name="Goodwin L."/>
            <person name="Pitluck S."/>
            <person name="Larimer F."/>
            <person name="Land M.L."/>
            <person name="Hauser L."/>
            <person name="Emerson D."/>
        </authorList>
    </citation>
    <scope>NUCLEOTIDE SEQUENCE [LARGE SCALE GENOMIC DNA]</scope>
    <source>
        <strain evidence="3 4">SW2</strain>
    </source>
</reference>
<keyword evidence="1" id="KW-0812">Transmembrane</keyword>
<organism evidence="3 4">
    <name type="scientific">Rhodobacter ferrooxidans</name>
    <dbReference type="NCBI Taxonomy" id="371731"/>
    <lineage>
        <taxon>Bacteria</taxon>
        <taxon>Pseudomonadati</taxon>
        <taxon>Pseudomonadota</taxon>
        <taxon>Alphaproteobacteria</taxon>
        <taxon>Rhodobacterales</taxon>
        <taxon>Rhodobacter group</taxon>
        <taxon>Rhodobacter</taxon>
    </lineage>
</organism>
<dbReference type="AlphaFoldDB" id="C8RXE8"/>
<dbReference type="RefSeq" id="WP_008027670.1">
    <property type="nucleotide sequence ID" value="NZ_ACYY01000002.1"/>
</dbReference>
<proteinExistence type="predicted"/>